<dbReference type="InterPro" id="IPR058240">
    <property type="entry name" value="rSAM_sf"/>
</dbReference>
<dbReference type="SFLD" id="SFLDS00029">
    <property type="entry name" value="Radical_SAM"/>
    <property type="match status" value="1"/>
</dbReference>
<dbReference type="PROSITE" id="PS51918">
    <property type="entry name" value="RADICAL_SAM"/>
    <property type="match status" value="1"/>
</dbReference>
<dbReference type="eggNOG" id="arCOG00661">
    <property type="taxonomic scope" value="Archaea"/>
</dbReference>
<dbReference type="SMART" id="SM00729">
    <property type="entry name" value="Elp3"/>
    <property type="match status" value="1"/>
</dbReference>
<proteinExistence type="predicted"/>
<sequence>MEMSELTRKIELATSSQFFDQTGRNEGKTHQCTPMRILLEGTCSFDCAYCQVCTKRTGIHFTPDELAHGFLELHRQGKVGGLLLSTGIPRGDVDLGMEKLTETAKIIRSSGYNGYLHLKVLPGASRTDIVEMAKYATRLSINLEAPGSSYLSELATVKDYSSDLLTRHRWLAEIMPGKHSTQFVLGAAGETDADLFQTVMTSYEKYNPARIYYSAFYAVNGTPLENHENTALWRANRWYQVDALLRLYGYDRAETSPVFDEHGMLMNTDPKILLARNLPEVDPATAGYVELLRVPGIGPVSAASILKTRDFRNVKNPDILRECGVIMKRAMPYLSLGRTKQTTFASWY</sequence>
<dbReference type="KEGG" id="mla:Mlab_1032"/>
<dbReference type="STRING" id="410358.Mlab_1032"/>
<evidence type="ECO:0000256" key="1">
    <source>
        <dbReference type="ARBA" id="ARBA00022691"/>
    </source>
</evidence>
<gene>
    <name evidence="6" type="ordered locus">Mlab_1032</name>
</gene>
<keyword evidence="7" id="KW-1185">Reference proteome</keyword>
<dbReference type="SFLD" id="SFLDG01102">
    <property type="entry name" value="Uncharacterised_Radical_SAM_Su"/>
    <property type="match status" value="1"/>
</dbReference>
<keyword evidence="4" id="KW-0411">Iron-sulfur</keyword>
<dbReference type="GO" id="GO:0051536">
    <property type="term" value="F:iron-sulfur cluster binding"/>
    <property type="evidence" value="ECO:0007669"/>
    <property type="project" value="UniProtKB-KW"/>
</dbReference>
<dbReference type="Proteomes" id="UP000000365">
    <property type="component" value="Chromosome"/>
</dbReference>
<evidence type="ECO:0000313" key="6">
    <source>
        <dbReference type="EMBL" id="ABN07201.1"/>
    </source>
</evidence>
<evidence type="ECO:0000313" key="7">
    <source>
        <dbReference type="Proteomes" id="UP000000365"/>
    </source>
</evidence>
<evidence type="ECO:0000256" key="4">
    <source>
        <dbReference type="ARBA" id="ARBA00023014"/>
    </source>
</evidence>
<protein>
    <submittedName>
        <fullName evidence="6">Radical SAM domain protein</fullName>
    </submittedName>
</protein>
<keyword evidence="3" id="KW-0408">Iron</keyword>
<dbReference type="HOGENOM" id="CLU_033784_1_0_2"/>
<dbReference type="GO" id="GO:0003824">
    <property type="term" value="F:catalytic activity"/>
    <property type="evidence" value="ECO:0007669"/>
    <property type="project" value="InterPro"/>
</dbReference>
<feature type="domain" description="Radical SAM core" evidence="5">
    <location>
        <begin position="25"/>
        <end position="251"/>
    </location>
</feature>
<keyword evidence="2" id="KW-0479">Metal-binding</keyword>
<dbReference type="SUPFAM" id="SSF47781">
    <property type="entry name" value="RuvA domain 2-like"/>
    <property type="match status" value="1"/>
</dbReference>
<dbReference type="SUPFAM" id="SSF102114">
    <property type="entry name" value="Radical SAM enzymes"/>
    <property type="match status" value="1"/>
</dbReference>
<dbReference type="InterPro" id="IPR007197">
    <property type="entry name" value="rSAM"/>
</dbReference>
<dbReference type="Gene3D" id="1.10.150.320">
    <property type="entry name" value="Photosystem II 12 kDa extrinsic protein"/>
    <property type="match status" value="1"/>
</dbReference>
<dbReference type="GO" id="GO:0046872">
    <property type="term" value="F:metal ion binding"/>
    <property type="evidence" value="ECO:0007669"/>
    <property type="project" value="UniProtKB-KW"/>
</dbReference>
<evidence type="ECO:0000259" key="5">
    <source>
        <dbReference type="PROSITE" id="PS51918"/>
    </source>
</evidence>
<reference evidence="6 7" key="1">
    <citation type="journal article" date="2009" name="Stand. Genomic Sci.">
        <title>Complete genome sequence of Methanocorpusculum labreanum type strain Z.</title>
        <authorList>
            <person name="Anderson I.J."/>
            <person name="Sieprawska-Lupa M."/>
            <person name="Goltsman E."/>
            <person name="Lapidus A."/>
            <person name="Copeland A."/>
            <person name="Glavina Del Rio T."/>
            <person name="Tice H."/>
            <person name="Dalin E."/>
            <person name="Barry K."/>
            <person name="Pitluck S."/>
            <person name="Hauser L."/>
            <person name="Land M."/>
            <person name="Lucas S."/>
            <person name="Richardson P."/>
            <person name="Whitman W.B."/>
            <person name="Kyrpides N.C."/>
        </authorList>
    </citation>
    <scope>NUCLEOTIDE SEQUENCE [LARGE SCALE GENOMIC DNA]</scope>
    <source>
        <strain evidence="7">ATCC 43576 / DSM 4855 / Z</strain>
    </source>
</reference>
<dbReference type="AlphaFoldDB" id="A2SS95"/>
<dbReference type="InterPro" id="IPR013785">
    <property type="entry name" value="Aldolase_TIM"/>
</dbReference>
<dbReference type="EMBL" id="CP000559">
    <property type="protein sequence ID" value="ABN07201.1"/>
    <property type="molecule type" value="Genomic_DNA"/>
</dbReference>
<organism evidence="6 7">
    <name type="scientific">Methanocorpusculum labreanum (strain ATCC 43576 / DSM 4855 / Z)</name>
    <dbReference type="NCBI Taxonomy" id="410358"/>
    <lineage>
        <taxon>Archaea</taxon>
        <taxon>Methanobacteriati</taxon>
        <taxon>Methanobacteriota</taxon>
        <taxon>Stenosarchaea group</taxon>
        <taxon>Methanomicrobia</taxon>
        <taxon>Methanomicrobiales</taxon>
        <taxon>Methanocorpusculaceae</taxon>
        <taxon>Methanocorpusculum</taxon>
    </lineage>
</organism>
<evidence type="ECO:0000256" key="2">
    <source>
        <dbReference type="ARBA" id="ARBA00022723"/>
    </source>
</evidence>
<dbReference type="InterPro" id="IPR023874">
    <property type="entry name" value="DNA_rSAM_put"/>
</dbReference>
<accession>A2SS95</accession>
<evidence type="ECO:0000256" key="3">
    <source>
        <dbReference type="ARBA" id="ARBA00023004"/>
    </source>
</evidence>
<dbReference type="InterPro" id="IPR006638">
    <property type="entry name" value="Elp3/MiaA/NifB-like_rSAM"/>
</dbReference>
<dbReference type="InterPro" id="IPR010994">
    <property type="entry name" value="RuvA_2-like"/>
</dbReference>
<dbReference type="Pfam" id="PF04055">
    <property type="entry name" value="Radical_SAM"/>
    <property type="match status" value="1"/>
</dbReference>
<name>A2SS95_METLZ</name>
<keyword evidence="1" id="KW-0949">S-adenosyl-L-methionine</keyword>
<dbReference type="Gene3D" id="3.20.20.70">
    <property type="entry name" value="Aldolase class I"/>
    <property type="match status" value="1"/>
</dbReference>